<keyword evidence="5" id="KW-1185">Reference proteome</keyword>
<protein>
    <submittedName>
        <fullName evidence="4">Uncharacterized protein</fullName>
    </submittedName>
</protein>
<proteinExistence type="inferred from homology"/>
<keyword evidence="2" id="KW-0328">Glycosyltransferase</keyword>
<evidence type="ECO:0000313" key="5">
    <source>
        <dbReference type="Proteomes" id="UP001141552"/>
    </source>
</evidence>
<organism evidence="4 5">
    <name type="scientific">Turnera subulata</name>
    <dbReference type="NCBI Taxonomy" id="218843"/>
    <lineage>
        <taxon>Eukaryota</taxon>
        <taxon>Viridiplantae</taxon>
        <taxon>Streptophyta</taxon>
        <taxon>Embryophyta</taxon>
        <taxon>Tracheophyta</taxon>
        <taxon>Spermatophyta</taxon>
        <taxon>Magnoliopsida</taxon>
        <taxon>eudicotyledons</taxon>
        <taxon>Gunneridae</taxon>
        <taxon>Pentapetalae</taxon>
        <taxon>rosids</taxon>
        <taxon>fabids</taxon>
        <taxon>Malpighiales</taxon>
        <taxon>Passifloraceae</taxon>
        <taxon>Turnera</taxon>
    </lineage>
</organism>
<dbReference type="Gene3D" id="3.40.50.2000">
    <property type="entry name" value="Glycogen Phosphorylase B"/>
    <property type="match status" value="4"/>
</dbReference>
<name>A0A9Q0J1W9_9ROSI</name>
<dbReference type="CDD" id="cd03784">
    <property type="entry name" value="GT1_Gtf-like"/>
    <property type="match status" value="1"/>
</dbReference>
<dbReference type="SUPFAM" id="SSF53756">
    <property type="entry name" value="UDP-Glycosyltransferase/glycogen phosphorylase"/>
    <property type="match status" value="1"/>
</dbReference>
<dbReference type="InterPro" id="IPR002213">
    <property type="entry name" value="UDP_glucos_trans"/>
</dbReference>
<gene>
    <name evidence="4" type="ORF">Tsubulata_002663</name>
</gene>
<evidence type="ECO:0000256" key="3">
    <source>
        <dbReference type="ARBA" id="ARBA00022679"/>
    </source>
</evidence>
<dbReference type="FunFam" id="3.40.50.2000:FF:000037">
    <property type="entry name" value="Glycosyltransferase"/>
    <property type="match status" value="1"/>
</dbReference>
<dbReference type="PANTHER" id="PTHR48045:SF20">
    <property type="entry name" value="UDP-RHAMNOSE:RHAMNOSYLTRANSFERASE 1"/>
    <property type="match status" value="1"/>
</dbReference>
<dbReference type="EMBL" id="JAKUCV010006932">
    <property type="protein sequence ID" value="KAJ4825329.1"/>
    <property type="molecule type" value="Genomic_DNA"/>
</dbReference>
<comment type="similarity">
    <text evidence="1">Belongs to the UDP-glycosyltransferase family.</text>
</comment>
<dbReference type="PANTHER" id="PTHR48045">
    <property type="entry name" value="UDP-GLYCOSYLTRANSFERASE 72B1"/>
    <property type="match status" value="1"/>
</dbReference>
<reference evidence="4" key="2">
    <citation type="journal article" date="2023" name="Plants (Basel)">
        <title>Annotation of the Turnera subulata (Passifloraceae) Draft Genome Reveals the S-Locus Evolved after the Divergence of Turneroideae from Passifloroideae in a Stepwise Manner.</title>
        <authorList>
            <person name="Henning P.M."/>
            <person name="Roalson E.H."/>
            <person name="Mir W."/>
            <person name="McCubbin A.G."/>
            <person name="Shore J.S."/>
        </authorList>
    </citation>
    <scope>NUCLEOTIDE SEQUENCE</scope>
    <source>
        <strain evidence="4">F60SS</strain>
    </source>
</reference>
<dbReference type="Pfam" id="PF00201">
    <property type="entry name" value="UDPGT"/>
    <property type="match status" value="1"/>
</dbReference>
<comment type="caution">
    <text evidence="4">The sequence shown here is derived from an EMBL/GenBank/DDBJ whole genome shotgun (WGS) entry which is preliminary data.</text>
</comment>
<keyword evidence="3" id="KW-0808">Transferase</keyword>
<dbReference type="GO" id="GO:0008194">
    <property type="term" value="F:UDP-glycosyltransferase activity"/>
    <property type="evidence" value="ECO:0007669"/>
    <property type="project" value="InterPro"/>
</dbReference>
<evidence type="ECO:0000313" key="4">
    <source>
        <dbReference type="EMBL" id="KAJ4825329.1"/>
    </source>
</evidence>
<sequence>MADNFQLHIAMFPWLAFGHMIPYLELAKLIAQKGHKISFISTPRNIDRLPKLPPHLSPLINLVKLPLPRIDNLLEGAEAWHLQRTFSIFIAAVVAYVKPPYLVEYRTKPEDFTVPPKWVPFPTTVAFRLFEVLKLFNHSISAEESHVTDVYRLEEVLKGCDVIAVRGCKEFEPEWLQLLEELQGKPVLPVGLLPTTEYDGGEDNETWRSVKEWLDKQEKGKVVYVAFGSEAKPKPIELPDGFEERTKGRGIVCTTWAPQLKILGHDAVGGFLTHSGWSSVVEALQNQRALILLTFVADQGLNARLLEEKKIAYSIPRNDSDGSFTRDSVAESLRMVIVEAEGKLYRDKAREMSSLFGDRDRQDRYVDNLLGYLQSHIKQLKS</sequence>
<evidence type="ECO:0000256" key="2">
    <source>
        <dbReference type="ARBA" id="ARBA00022676"/>
    </source>
</evidence>
<evidence type="ECO:0000256" key="1">
    <source>
        <dbReference type="ARBA" id="ARBA00009995"/>
    </source>
</evidence>
<dbReference type="Proteomes" id="UP001141552">
    <property type="component" value="Unassembled WGS sequence"/>
</dbReference>
<dbReference type="OrthoDB" id="5835829at2759"/>
<reference evidence="4" key="1">
    <citation type="submission" date="2022-02" db="EMBL/GenBank/DDBJ databases">
        <authorList>
            <person name="Henning P.M."/>
            <person name="McCubbin A.G."/>
            <person name="Shore J.S."/>
        </authorList>
    </citation>
    <scope>NUCLEOTIDE SEQUENCE</scope>
    <source>
        <strain evidence="4">F60SS</strain>
        <tissue evidence="4">Leaves</tissue>
    </source>
</reference>
<accession>A0A9Q0J1W9</accession>
<dbReference type="AlphaFoldDB" id="A0A9Q0J1W9"/>